<evidence type="ECO:0000313" key="2">
    <source>
        <dbReference type="EMBL" id="QBP07491.1"/>
    </source>
</evidence>
<evidence type="ECO:0000256" key="1">
    <source>
        <dbReference type="SAM" id="Phobius"/>
    </source>
</evidence>
<accession>A0A482IHL4</accession>
<keyword evidence="1" id="KW-1133">Transmembrane helix</keyword>
<dbReference type="EMBL" id="MK514282">
    <property type="protein sequence ID" value="QBP07491.1"/>
    <property type="molecule type" value="Genomic_DNA"/>
</dbReference>
<dbReference type="Proteomes" id="UP000295398">
    <property type="component" value="Segment"/>
</dbReference>
<feature type="transmembrane region" description="Helical" evidence="1">
    <location>
        <begin position="43"/>
        <end position="65"/>
    </location>
</feature>
<keyword evidence="3" id="KW-1185">Reference proteome</keyword>
<gene>
    <name evidence="2" type="ORF">DERBICUS_65</name>
</gene>
<name>A0A482IHL4_9CAUD</name>
<keyword evidence="1" id="KW-0472">Membrane</keyword>
<feature type="transmembrane region" description="Helical" evidence="1">
    <location>
        <begin position="12"/>
        <end position="31"/>
    </location>
</feature>
<sequence length="97" mass="10875">MWSFQMTITRTLIHVVAVLAVAVFFILSPFAVMDLLGGNDNAIVAGLGGALYIVTALGFVFSDSLELNFGPFRMYRNFVDNNRYVAPVWRYVFSNED</sequence>
<protein>
    <submittedName>
        <fullName evidence="2">Uncharacterized protein</fullName>
    </submittedName>
</protein>
<evidence type="ECO:0000313" key="3">
    <source>
        <dbReference type="Proteomes" id="UP000295398"/>
    </source>
</evidence>
<keyword evidence="1" id="KW-0812">Transmembrane</keyword>
<organism evidence="2 3">
    <name type="scientific">Erwinia phage Derbicus</name>
    <dbReference type="NCBI Taxonomy" id="2530027"/>
    <lineage>
        <taxon>Viruses</taxon>
        <taxon>Duplodnaviria</taxon>
        <taxon>Heunggongvirae</taxon>
        <taxon>Uroviricota</taxon>
        <taxon>Caudoviricetes</taxon>
        <taxon>Chimalliviridae</taxon>
        <taxon>Derbicusvirus</taxon>
        <taxon>Derbicusvirus derbicus</taxon>
    </lineage>
</organism>
<proteinExistence type="predicted"/>
<reference evidence="2 3" key="1">
    <citation type="submission" date="2019-02" db="EMBL/GenBank/DDBJ databases">
        <authorList>
            <person name="Webb C.J."/>
            <person name="Sharma R."/>
            <person name="Berg J.A."/>
            <person name="Payne A.M."/>
            <person name="Fajardo C.P."/>
            <person name="Breakwell D.P."/>
            <person name="Hope S."/>
            <person name="Grose J.H."/>
        </authorList>
    </citation>
    <scope>NUCLEOTIDE SEQUENCE [LARGE SCALE GENOMIC DNA]</scope>
</reference>